<dbReference type="EC" id="3.3.2.1" evidence="1"/>
<reference evidence="1 2" key="1">
    <citation type="submission" date="2018-06" db="EMBL/GenBank/DDBJ databases">
        <authorList>
            <consortium name="Pathogen Informatics"/>
            <person name="Doyle S."/>
        </authorList>
    </citation>
    <scope>NUCLEOTIDE SEQUENCE [LARGE SCALE GENOMIC DNA]</scope>
    <source>
        <strain evidence="1 2">NCTC9617</strain>
    </source>
</reference>
<dbReference type="GO" id="GO:0008908">
    <property type="term" value="F:isochorismatase activity"/>
    <property type="evidence" value="ECO:0007669"/>
    <property type="project" value="UniProtKB-EC"/>
</dbReference>
<dbReference type="InterPro" id="IPR016291">
    <property type="entry name" value="Isochorismatase"/>
</dbReference>
<evidence type="ECO:0000313" key="1">
    <source>
        <dbReference type="EMBL" id="STW40716.1"/>
    </source>
</evidence>
<proteinExistence type="predicted"/>
<dbReference type="SUPFAM" id="SSF52499">
    <property type="entry name" value="Isochorismatase-like hydrolases"/>
    <property type="match status" value="1"/>
</dbReference>
<dbReference type="AlphaFoldDB" id="A0A378F8K6"/>
<keyword evidence="1" id="KW-0378">Hydrolase</keyword>
<organism evidence="1 2">
    <name type="scientific">Klebsiella pneumoniae</name>
    <dbReference type="NCBI Taxonomy" id="573"/>
    <lineage>
        <taxon>Bacteria</taxon>
        <taxon>Pseudomonadati</taxon>
        <taxon>Pseudomonadota</taxon>
        <taxon>Gammaproteobacteria</taxon>
        <taxon>Enterobacterales</taxon>
        <taxon>Enterobacteriaceae</taxon>
        <taxon>Klebsiella/Raoultella group</taxon>
        <taxon>Klebsiella</taxon>
        <taxon>Klebsiella pneumoniae complex</taxon>
    </lineage>
</organism>
<sequence>MTTAPMLSCAYQTVFVADALADFSREEHLMALKYVAGPPAAW</sequence>
<dbReference type="PRINTS" id="PR01398">
    <property type="entry name" value="ISCHRISMTASE"/>
</dbReference>
<accession>A0A378F8K6</accession>
<name>A0A378F8K6_KLEPN</name>
<evidence type="ECO:0000313" key="2">
    <source>
        <dbReference type="Proteomes" id="UP000255167"/>
    </source>
</evidence>
<gene>
    <name evidence="1" type="primary">entB_2</name>
    <name evidence="1" type="ORF">NCTC9617_02260</name>
</gene>
<dbReference type="InterPro" id="IPR036380">
    <property type="entry name" value="Isochorismatase-like_sf"/>
</dbReference>
<protein>
    <submittedName>
        <fullName evidence="1">Isochorismatase</fullName>
        <ecNumber evidence="1">3.3.2.1</ecNumber>
    </submittedName>
</protein>
<dbReference type="EMBL" id="UGNC01000004">
    <property type="protein sequence ID" value="STW40716.1"/>
    <property type="molecule type" value="Genomic_DNA"/>
</dbReference>
<dbReference type="Proteomes" id="UP000255167">
    <property type="component" value="Unassembled WGS sequence"/>
</dbReference>